<reference evidence="1 2" key="1">
    <citation type="submission" date="2013-01" db="EMBL/GenBank/DDBJ databases">
        <authorList>
            <person name="Harkins D.M."/>
            <person name="Durkin A.S."/>
            <person name="Brinkac L.M."/>
            <person name="Haft D.H."/>
            <person name="Selengut J.D."/>
            <person name="Sanka R."/>
            <person name="DePew J."/>
            <person name="Purushe J."/>
            <person name="Hartskeerl R.A."/>
            <person name="Ahmed A."/>
            <person name="van der Linden H."/>
            <person name="Goris M.G.A."/>
            <person name="Vinetz J.M."/>
            <person name="Sutton G.G."/>
            <person name="Nierman W.C."/>
            <person name="Fouts D.E."/>
        </authorList>
    </citation>
    <scope>NUCLEOTIDE SEQUENCE [LARGE SCALE GENOMIC DNA]</scope>
    <source>
        <strain evidence="1 2">Brem 328</strain>
    </source>
</reference>
<evidence type="ECO:0000313" key="1">
    <source>
        <dbReference type="EMBL" id="EMN15802.1"/>
    </source>
</evidence>
<comment type="caution">
    <text evidence="1">The sequence shown here is derived from an EMBL/GenBank/DDBJ whole genome shotgun (WGS) entry which is preliminary data.</text>
</comment>
<proteinExistence type="predicted"/>
<gene>
    <name evidence="1" type="ORF">LEP1GSC056_3086</name>
</gene>
<dbReference type="Proteomes" id="UP000012166">
    <property type="component" value="Unassembled WGS sequence"/>
</dbReference>
<dbReference type="AlphaFoldDB" id="A0ABC9SDN6"/>
<evidence type="ECO:0000313" key="2">
    <source>
        <dbReference type="Proteomes" id="UP000012166"/>
    </source>
</evidence>
<protein>
    <submittedName>
        <fullName evidence="1">Uncharacterized protein</fullName>
    </submittedName>
</protein>
<sequence length="39" mass="4400">MYEAGLLLEDKNRISVAKGILQQLEAKADLKRLEENSIV</sequence>
<dbReference type="EMBL" id="AHMS02000044">
    <property type="protein sequence ID" value="EMN15802.1"/>
    <property type="molecule type" value="Genomic_DNA"/>
</dbReference>
<accession>A0ABC9SDN6</accession>
<organism evidence="1 2">
    <name type="scientific">Leptospira borgpetersenii str. Brem 328</name>
    <dbReference type="NCBI Taxonomy" id="1049780"/>
    <lineage>
        <taxon>Bacteria</taxon>
        <taxon>Pseudomonadati</taxon>
        <taxon>Spirochaetota</taxon>
        <taxon>Spirochaetia</taxon>
        <taxon>Leptospirales</taxon>
        <taxon>Leptospiraceae</taxon>
        <taxon>Leptospira</taxon>
    </lineage>
</organism>
<name>A0ABC9SDN6_LEPBO</name>